<dbReference type="PRINTS" id="PR01035">
    <property type="entry name" value="TCRTETA"/>
</dbReference>
<evidence type="ECO:0000256" key="5">
    <source>
        <dbReference type="ARBA" id="ARBA00022989"/>
    </source>
</evidence>
<comment type="caution">
    <text evidence="9">The sequence shown here is derived from an EMBL/GenBank/DDBJ whole genome shotgun (WGS) entry which is preliminary data.</text>
</comment>
<feature type="transmembrane region" description="Helical" evidence="7">
    <location>
        <begin position="34"/>
        <end position="57"/>
    </location>
</feature>
<feature type="transmembrane region" description="Helical" evidence="7">
    <location>
        <begin position="193"/>
        <end position="213"/>
    </location>
</feature>
<dbReference type="InterPro" id="IPR020846">
    <property type="entry name" value="MFS_dom"/>
</dbReference>
<dbReference type="InterPro" id="IPR001958">
    <property type="entry name" value="Tet-R_TetA/multi-R_MdtG-like"/>
</dbReference>
<comment type="subcellular location">
    <subcellularLocation>
        <location evidence="1">Cell membrane</location>
        <topology evidence="1">Multi-pass membrane protein</topology>
    </subcellularLocation>
</comment>
<evidence type="ECO:0000256" key="6">
    <source>
        <dbReference type="ARBA" id="ARBA00023136"/>
    </source>
</evidence>
<evidence type="ECO:0000256" key="7">
    <source>
        <dbReference type="SAM" id="Phobius"/>
    </source>
</evidence>
<dbReference type="CDD" id="cd17321">
    <property type="entry name" value="MFS_MMR_MDR_like"/>
    <property type="match status" value="1"/>
</dbReference>
<feature type="domain" description="Major facilitator superfamily (MFS) profile" evidence="8">
    <location>
        <begin position="39"/>
        <end position="484"/>
    </location>
</feature>
<evidence type="ECO:0000256" key="2">
    <source>
        <dbReference type="ARBA" id="ARBA00022448"/>
    </source>
</evidence>
<reference evidence="9" key="1">
    <citation type="submission" date="2023-06" db="EMBL/GenBank/DDBJ databases">
        <title>SYSU T00b26.</title>
        <authorList>
            <person name="Gao L."/>
            <person name="Fang B.-Z."/>
            <person name="Li W.-J."/>
        </authorList>
    </citation>
    <scope>NUCLEOTIDE SEQUENCE</scope>
    <source>
        <strain evidence="9">SYSU T00b26</strain>
    </source>
</reference>
<feature type="transmembrane region" description="Helical" evidence="7">
    <location>
        <begin position="130"/>
        <end position="155"/>
    </location>
</feature>
<dbReference type="PANTHER" id="PTHR42718">
    <property type="entry name" value="MAJOR FACILITATOR SUPERFAMILY MULTIDRUG TRANSPORTER MFSC"/>
    <property type="match status" value="1"/>
</dbReference>
<organism evidence="9 10">
    <name type="scientific">Demequina zhanjiangensis</name>
    <dbReference type="NCBI Taxonomy" id="3051659"/>
    <lineage>
        <taxon>Bacteria</taxon>
        <taxon>Bacillati</taxon>
        <taxon>Actinomycetota</taxon>
        <taxon>Actinomycetes</taxon>
        <taxon>Micrococcales</taxon>
        <taxon>Demequinaceae</taxon>
        <taxon>Demequina</taxon>
    </lineage>
</organism>
<feature type="transmembrane region" description="Helical" evidence="7">
    <location>
        <begin position="293"/>
        <end position="319"/>
    </location>
</feature>
<dbReference type="InterPro" id="IPR036259">
    <property type="entry name" value="MFS_trans_sf"/>
</dbReference>
<feature type="transmembrane region" description="Helical" evidence="7">
    <location>
        <begin position="105"/>
        <end position="124"/>
    </location>
</feature>
<keyword evidence="3" id="KW-1003">Cell membrane</keyword>
<protein>
    <submittedName>
        <fullName evidence="9">DHA2 family efflux MFS transporter permease subunit</fullName>
    </submittedName>
</protein>
<dbReference type="RefSeq" id="WP_301128830.1">
    <property type="nucleotide sequence ID" value="NZ_JAUHPV010000006.1"/>
</dbReference>
<dbReference type="SUPFAM" id="SSF103473">
    <property type="entry name" value="MFS general substrate transporter"/>
    <property type="match status" value="1"/>
</dbReference>
<feature type="transmembrane region" description="Helical" evidence="7">
    <location>
        <begin position="77"/>
        <end position="96"/>
    </location>
</feature>
<dbReference type="EMBL" id="JAUHPV010000006">
    <property type="protein sequence ID" value="MDN4473363.1"/>
    <property type="molecule type" value="Genomic_DNA"/>
</dbReference>
<dbReference type="NCBIfam" id="TIGR00711">
    <property type="entry name" value="efflux_EmrB"/>
    <property type="match status" value="1"/>
</dbReference>
<keyword evidence="2" id="KW-0813">Transport</keyword>
<keyword evidence="10" id="KW-1185">Reference proteome</keyword>
<feature type="transmembrane region" description="Helical" evidence="7">
    <location>
        <begin position="225"/>
        <end position="243"/>
    </location>
</feature>
<dbReference type="InterPro" id="IPR004638">
    <property type="entry name" value="EmrB-like"/>
</dbReference>
<feature type="transmembrane region" description="Helical" evidence="7">
    <location>
        <begin position="255"/>
        <end position="272"/>
    </location>
</feature>
<name>A0ABT8G2K2_9MICO</name>
<dbReference type="Pfam" id="PF07690">
    <property type="entry name" value="MFS_1"/>
    <property type="match status" value="1"/>
</dbReference>
<evidence type="ECO:0000256" key="4">
    <source>
        <dbReference type="ARBA" id="ARBA00022692"/>
    </source>
</evidence>
<gene>
    <name evidence="9" type="ORF">QQX04_10205</name>
</gene>
<feature type="transmembrane region" description="Helical" evidence="7">
    <location>
        <begin position="380"/>
        <end position="408"/>
    </location>
</feature>
<sequence length="505" mass="51977">MLTGYQLITTVRLCSYQPITTNPGRLDMDTTRKIPLWIAIVAVSVPVFMASLDNLVVTNALPVMQADLGATIEELQWFLNAYSLAFASLILMAVALGDRLGRKKVFLAGIALFTAASVACAVATTPEALIIARVVQGAGGAAVLPLSLALLAGAVPDRLRPVAIGIWGGVGGLGVALGPLIGGAVVEGMSWHAIFWLNVPIGIAALALGWWSLRESHGARARLDVVGLVLAVTSVFALVFGIVRGNDAGWTSTEVLLGLVGGAVLLVAFLVWEARVREPLMPLGLFRDRSFSAANAVAVLFSIGIFGAVFILIQFMQVVQGESPLSAGVKTMPWTMAPLVVAPLTGLIAPRVGTRALIVTGTTLQAVGLAWFALVLAPDVAYATMIPAFIAAGVGMGLVFAPSATAVLAHMAPQNHAKASGTNSTLREIGVALGVAILTAVFTGAGGDFTPTEYTDAAIPALWTGVAFLLLATVAGLALPAGRGVGGADAVVEEPEPAYVPARVS</sequence>
<feature type="transmembrane region" description="Helical" evidence="7">
    <location>
        <begin position="162"/>
        <end position="181"/>
    </location>
</feature>
<evidence type="ECO:0000256" key="3">
    <source>
        <dbReference type="ARBA" id="ARBA00022475"/>
    </source>
</evidence>
<dbReference type="PANTHER" id="PTHR42718:SF42">
    <property type="entry name" value="EXPORT PROTEIN"/>
    <property type="match status" value="1"/>
</dbReference>
<keyword evidence="5 7" id="KW-1133">Transmembrane helix</keyword>
<dbReference type="Gene3D" id="1.20.1720.10">
    <property type="entry name" value="Multidrug resistance protein D"/>
    <property type="match status" value="1"/>
</dbReference>
<feature type="transmembrane region" description="Helical" evidence="7">
    <location>
        <begin position="356"/>
        <end position="374"/>
    </location>
</feature>
<feature type="transmembrane region" description="Helical" evidence="7">
    <location>
        <begin position="331"/>
        <end position="349"/>
    </location>
</feature>
<dbReference type="Gene3D" id="1.20.1250.20">
    <property type="entry name" value="MFS general substrate transporter like domains"/>
    <property type="match status" value="1"/>
</dbReference>
<dbReference type="InterPro" id="IPR011701">
    <property type="entry name" value="MFS"/>
</dbReference>
<feature type="transmembrane region" description="Helical" evidence="7">
    <location>
        <begin position="429"/>
        <end position="446"/>
    </location>
</feature>
<feature type="transmembrane region" description="Helical" evidence="7">
    <location>
        <begin position="458"/>
        <end position="479"/>
    </location>
</feature>
<proteinExistence type="predicted"/>
<evidence type="ECO:0000259" key="8">
    <source>
        <dbReference type="PROSITE" id="PS50850"/>
    </source>
</evidence>
<evidence type="ECO:0000313" key="10">
    <source>
        <dbReference type="Proteomes" id="UP001172738"/>
    </source>
</evidence>
<evidence type="ECO:0000256" key="1">
    <source>
        <dbReference type="ARBA" id="ARBA00004651"/>
    </source>
</evidence>
<keyword evidence="6 7" id="KW-0472">Membrane</keyword>
<evidence type="ECO:0000313" key="9">
    <source>
        <dbReference type="EMBL" id="MDN4473363.1"/>
    </source>
</evidence>
<dbReference type="PROSITE" id="PS50850">
    <property type="entry name" value="MFS"/>
    <property type="match status" value="1"/>
</dbReference>
<keyword evidence="4 7" id="KW-0812">Transmembrane</keyword>
<accession>A0ABT8G2K2</accession>
<dbReference type="Proteomes" id="UP001172738">
    <property type="component" value="Unassembled WGS sequence"/>
</dbReference>